<name>A0A1J4U4N6_9BACT</name>
<evidence type="ECO:0008006" key="3">
    <source>
        <dbReference type="Google" id="ProtNLM"/>
    </source>
</evidence>
<dbReference type="AlphaFoldDB" id="A0A1J4U4N6"/>
<organism evidence="1 2">
    <name type="scientific">Candidatus Kuenenbacteria bacterium CG1_02_38_13</name>
    <dbReference type="NCBI Taxonomy" id="1805235"/>
    <lineage>
        <taxon>Bacteria</taxon>
        <taxon>Candidatus Kueneniibacteriota</taxon>
    </lineage>
</organism>
<evidence type="ECO:0000313" key="1">
    <source>
        <dbReference type="EMBL" id="OIO17223.1"/>
    </source>
</evidence>
<dbReference type="InterPro" id="IPR029063">
    <property type="entry name" value="SAM-dependent_MTases_sf"/>
</dbReference>
<reference evidence="1" key="1">
    <citation type="journal article" date="2016" name="Environ. Microbiol.">
        <title>Genomic resolution of a cold subsurface aquifer community provides metabolic insights for novel microbes adapted to high CO concentrations.</title>
        <authorList>
            <person name="Probst A.J."/>
            <person name="Castelle C.J."/>
            <person name="Singh A."/>
            <person name="Brown C.T."/>
            <person name="Anantharaman K."/>
            <person name="Sharon I."/>
            <person name="Hug L.A."/>
            <person name="Burstein D."/>
            <person name="Emerson J.B."/>
            <person name="Thomas B.C."/>
            <person name="Banfield J.F."/>
        </authorList>
    </citation>
    <scope>NUCLEOTIDE SEQUENCE [LARGE SCALE GENOMIC DNA]</scope>
    <source>
        <strain evidence="1">CG1_02_38_13</strain>
    </source>
</reference>
<protein>
    <recommendedName>
        <fullName evidence="3">Methyltransferase domain-containing protein</fullName>
    </recommendedName>
</protein>
<evidence type="ECO:0000313" key="2">
    <source>
        <dbReference type="Proteomes" id="UP000182465"/>
    </source>
</evidence>
<dbReference type="SUPFAM" id="SSF53335">
    <property type="entry name" value="S-adenosyl-L-methionine-dependent methyltransferases"/>
    <property type="match status" value="1"/>
</dbReference>
<gene>
    <name evidence="1" type="ORF">AUJ29_01825</name>
</gene>
<accession>A0A1J4U4N6</accession>
<dbReference type="Proteomes" id="UP000182465">
    <property type="component" value="Unassembled WGS sequence"/>
</dbReference>
<comment type="caution">
    <text evidence="1">The sequence shown here is derived from an EMBL/GenBank/DDBJ whole genome shotgun (WGS) entry which is preliminary data.</text>
</comment>
<proteinExistence type="predicted"/>
<dbReference type="EMBL" id="MNVB01000037">
    <property type="protein sequence ID" value="OIO17223.1"/>
    <property type="molecule type" value="Genomic_DNA"/>
</dbReference>
<dbReference type="Gene3D" id="3.40.50.150">
    <property type="entry name" value="Vaccinia Virus protein VP39"/>
    <property type="match status" value="1"/>
</dbReference>
<sequence length="182" mass="21422">MNIREWIADNIGYRFLGCAYTKQHDKIFESLIDIIPTEFKNKEISDLGCGDGSNTIRIKNIFKAMKIVGYERNIFLIKKARMRGLKVMNWDLNNGIPKGEMAVFSFAFHHIRNKDKITVLKKVKKHFKYIFLIEPMRDLYHALFDAGYPLSKKKWIKVFDMALGKYILYERGNNLIVFYQAV</sequence>